<evidence type="ECO:0000259" key="16">
    <source>
        <dbReference type="PROSITE" id="PS50109"/>
    </source>
</evidence>
<dbReference type="InterPro" id="IPR000014">
    <property type="entry name" value="PAS"/>
</dbReference>
<dbReference type="InterPro" id="IPR000700">
    <property type="entry name" value="PAS-assoc_C"/>
</dbReference>
<dbReference type="CDD" id="cd16922">
    <property type="entry name" value="HATPase_EvgS-ArcB-TorS-like"/>
    <property type="match status" value="1"/>
</dbReference>
<feature type="domain" description="PAS" evidence="17">
    <location>
        <begin position="344"/>
        <end position="415"/>
    </location>
</feature>
<keyword evidence="15" id="KW-0175">Coiled coil</keyword>
<keyword evidence="9" id="KW-1133">Transmembrane helix</keyword>
<comment type="subcellular location">
    <subcellularLocation>
        <location evidence="2">Membrane</location>
    </subcellularLocation>
</comment>
<keyword evidence="12" id="KW-0472">Membrane</keyword>
<evidence type="ECO:0000259" key="19">
    <source>
        <dbReference type="PROSITE" id="PS50839"/>
    </source>
</evidence>
<dbReference type="InterPro" id="IPR005467">
    <property type="entry name" value="His_kinase_dom"/>
</dbReference>
<dbReference type="Gene3D" id="3.30.450.350">
    <property type="entry name" value="CHASE domain"/>
    <property type="match status" value="1"/>
</dbReference>
<dbReference type="SMART" id="SM00387">
    <property type="entry name" value="HATPase_c"/>
    <property type="match status" value="1"/>
</dbReference>
<dbReference type="NCBIfam" id="TIGR00229">
    <property type="entry name" value="sensory_box"/>
    <property type="match status" value="1"/>
</dbReference>
<dbReference type="AlphaFoldDB" id="A0A848FE62"/>
<gene>
    <name evidence="20" type="ORF">HHL10_21725</name>
</gene>
<dbReference type="InterPro" id="IPR003594">
    <property type="entry name" value="HATPase_dom"/>
</dbReference>
<evidence type="ECO:0000256" key="8">
    <source>
        <dbReference type="ARBA" id="ARBA00022777"/>
    </source>
</evidence>
<dbReference type="Gene3D" id="1.10.287.130">
    <property type="match status" value="1"/>
</dbReference>
<keyword evidence="11" id="KW-0843">Virulence</keyword>
<dbReference type="EMBL" id="JABBFW010000020">
    <property type="protein sequence ID" value="NML17592.1"/>
    <property type="molecule type" value="Genomic_DNA"/>
</dbReference>
<dbReference type="Pfam" id="PF13426">
    <property type="entry name" value="PAS_9"/>
    <property type="match status" value="1"/>
</dbReference>
<keyword evidence="5" id="KW-0808">Transferase</keyword>
<evidence type="ECO:0000256" key="6">
    <source>
        <dbReference type="ARBA" id="ARBA00022692"/>
    </source>
</evidence>
<dbReference type="PROSITE" id="PS50109">
    <property type="entry name" value="HIS_KIN"/>
    <property type="match status" value="1"/>
</dbReference>
<dbReference type="InterPro" id="IPR006189">
    <property type="entry name" value="CHASE_dom"/>
</dbReference>
<protein>
    <recommendedName>
        <fullName evidence="14">Virulence sensor protein BvgS</fullName>
        <ecNumber evidence="3">2.7.13.3</ecNumber>
    </recommendedName>
</protein>
<dbReference type="GO" id="GO:0016020">
    <property type="term" value="C:membrane"/>
    <property type="evidence" value="ECO:0007669"/>
    <property type="project" value="UniProtKB-SubCell"/>
</dbReference>
<dbReference type="InterPro" id="IPR036890">
    <property type="entry name" value="HATPase_C_sf"/>
</dbReference>
<organism evidence="20 21">
    <name type="scientific">Azohydromonas caseinilytica</name>
    <dbReference type="NCBI Taxonomy" id="2728836"/>
    <lineage>
        <taxon>Bacteria</taxon>
        <taxon>Pseudomonadati</taxon>
        <taxon>Pseudomonadota</taxon>
        <taxon>Betaproteobacteria</taxon>
        <taxon>Burkholderiales</taxon>
        <taxon>Sphaerotilaceae</taxon>
        <taxon>Azohydromonas</taxon>
    </lineage>
</organism>
<keyword evidence="10" id="KW-0902">Two-component regulatory system</keyword>
<evidence type="ECO:0000256" key="5">
    <source>
        <dbReference type="ARBA" id="ARBA00022679"/>
    </source>
</evidence>
<proteinExistence type="predicted"/>
<evidence type="ECO:0000256" key="4">
    <source>
        <dbReference type="ARBA" id="ARBA00022553"/>
    </source>
</evidence>
<dbReference type="Pfam" id="PF00989">
    <property type="entry name" value="PAS"/>
    <property type="match status" value="1"/>
</dbReference>
<dbReference type="PRINTS" id="PR00344">
    <property type="entry name" value="BCTRLSENSOR"/>
</dbReference>
<dbReference type="InterPro" id="IPR004358">
    <property type="entry name" value="Sig_transdc_His_kin-like_C"/>
</dbReference>
<evidence type="ECO:0000256" key="2">
    <source>
        <dbReference type="ARBA" id="ARBA00004370"/>
    </source>
</evidence>
<dbReference type="EC" id="2.7.13.3" evidence="3"/>
<dbReference type="CDD" id="cd00082">
    <property type="entry name" value="HisKA"/>
    <property type="match status" value="1"/>
</dbReference>
<dbReference type="InterPro" id="IPR001610">
    <property type="entry name" value="PAC"/>
</dbReference>
<dbReference type="SMART" id="SM01079">
    <property type="entry name" value="CHASE"/>
    <property type="match status" value="1"/>
</dbReference>
<accession>A0A848FE62</accession>
<dbReference type="PROSITE" id="PS50112">
    <property type="entry name" value="PAS"/>
    <property type="match status" value="1"/>
</dbReference>
<dbReference type="GO" id="GO:0000155">
    <property type="term" value="F:phosphorelay sensor kinase activity"/>
    <property type="evidence" value="ECO:0007669"/>
    <property type="project" value="InterPro"/>
</dbReference>
<dbReference type="InterPro" id="IPR003661">
    <property type="entry name" value="HisK_dim/P_dom"/>
</dbReference>
<dbReference type="Pfam" id="PF00512">
    <property type="entry name" value="HisKA"/>
    <property type="match status" value="1"/>
</dbReference>
<feature type="domain" description="PAC" evidence="18">
    <location>
        <begin position="585"/>
        <end position="637"/>
    </location>
</feature>
<dbReference type="FunFam" id="3.30.565.10:FF:000010">
    <property type="entry name" value="Sensor histidine kinase RcsC"/>
    <property type="match status" value="1"/>
</dbReference>
<evidence type="ECO:0000256" key="7">
    <source>
        <dbReference type="ARBA" id="ARBA00022729"/>
    </source>
</evidence>
<keyword evidence="21" id="KW-1185">Reference proteome</keyword>
<evidence type="ECO:0000256" key="15">
    <source>
        <dbReference type="SAM" id="Coils"/>
    </source>
</evidence>
<keyword evidence="7" id="KW-0732">Signal</keyword>
<name>A0A848FE62_9BURK</name>
<dbReference type="PROSITE" id="PS50113">
    <property type="entry name" value="PAC"/>
    <property type="match status" value="1"/>
</dbReference>
<dbReference type="SMART" id="SM00091">
    <property type="entry name" value="PAS"/>
    <property type="match status" value="2"/>
</dbReference>
<evidence type="ECO:0000313" key="21">
    <source>
        <dbReference type="Proteomes" id="UP000574067"/>
    </source>
</evidence>
<dbReference type="InterPro" id="IPR036097">
    <property type="entry name" value="HisK_dim/P_sf"/>
</dbReference>
<dbReference type="GO" id="GO:0006355">
    <property type="term" value="P:regulation of DNA-templated transcription"/>
    <property type="evidence" value="ECO:0007669"/>
    <property type="project" value="InterPro"/>
</dbReference>
<dbReference type="PANTHER" id="PTHR43047">
    <property type="entry name" value="TWO-COMPONENT HISTIDINE PROTEIN KINASE"/>
    <property type="match status" value="1"/>
</dbReference>
<evidence type="ECO:0000259" key="18">
    <source>
        <dbReference type="PROSITE" id="PS50113"/>
    </source>
</evidence>
<evidence type="ECO:0000256" key="12">
    <source>
        <dbReference type="ARBA" id="ARBA00023136"/>
    </source>
</evidence>
<feature type="domain" description="Histidine kinase" evidence="16">
    <location>
        <begin position="655"/>
        <end position="879"/>
    </location>
</feature>
<dbReference type="CDD" id="cd00130">
    <property type="entry name" value="PAS"/>
    <property type="match status" value="2"/>
</dbReference>
<dbReference type="Proteomes" id="UP000574067">
    <property type="component" value="Unassembled WGS sequence"/>
</dbReference>
<dbReference type="SUPFAM" id="SSF55874">
    <property type="entry name" value="ATPase domain of HSP90 chaperone/DNA topoisomerase II/histidine kinase"/>
    <property type="match status" value="1"/>
</dbReference>
<evidence type="ECO:0000256" key="14">
    <source>
        <dbReference type="ARBA" id="ARBA00070152"/>
    </source>
</evidence>
<comment type="function">
    <text evidence="13">Member of the two-component regulatory system BvgS/BvgA. Phosphorylates BvgA via a four-step phosphorelay in response to environmental signals.</text>
</comment>
<comment type="caution">
    <text evidence="20">The sequence shown here is derived from an EMBL/GenBank/DDBJ whole genome shotgun (WGS) entry which is preliminary data.</text>
</comment>
<dbReference type="Pfam" id="PF02518">
    <property type="entry name" value="HATPase_c"/>
    <property type="match status" value="1"/>
</dbReference>
<dbReference type="SUPFAM" id="SSF55785">
    <property type="entry name" value="PYP-like sensor domain (PAS domain)"/>
    <property type="match status" value="2"/>
</dbReference>
<feature type="domain" description="CHASE" evidence="19">
    <location>
        <begin position="80"/>
        <end position="244"/>
    </location>
</feature>
<evidence type="ECO:0000256" key="3">
    <source>
        <dbReference type="ARBA" id="ARBA00012438"/>
    </source>
</evidence>
<dbReference type="InterPro" id="IPR013767">
    <property type="entry name" value="PAS_fold"/>
</dbReference>
<reference evidence="20 21" key="1">
    <citation type="submission" date="2020-04" db="EMBL/GenBank/DDBJ databases">
        <title>Azohydromonas sp. isolated from soil.</title>
        <authorList>
            <person name="Dahal R.H."/>
        </authorList>
    </citation>
    <scope>NUCLEOTIDE SEQUENCE [LARGE SCALE GENOMIC DNA]</scope>
    <source>
        <strain evidence="20 21">G-1-1-14</strain>
    </source>
</reference>
<evidence type="ECO:0000256" key="13">
    <source>
        <dbReference type="ARBA" id="ARBA00058004"/>
    </source>
</evidence>
<dbReference type="SMART" id="SM00388">
    <property type="entry name" value="HisKA"/>
    <property type="match status" value="1"/>
</dbReference>
<dbReference type="SUPFAM" id="SSF47384">
    <property type="entry name" value="Homodimeric domain of signal transducing histidine kinase"/>
    <property type="match status" value="1"/>
</dbReference>
<dbReference type="Gene3D" id="3.30.450.20">
    <property type="entry name" value="PAS domain"/>
    <property type="match status" value="2"/>
</dbReference>
<comment type="catalytic activity">
    <reaction evidence="1">
        <text>ATP + protein L-histidine = ADP + protein N-phospho-L-histidine.</text>
        <dbReference type="EC" id="2.7.13.3"/>
    </reaction>
</comment>
<dbReference type="InterPro" id="IPR042240">
    <property type="entry name" value="CHASE_sf"/>
</dbReference>
<dbReference type="Pfam" id="PF03924">
    <property type="entry name" value="CHASE"/>
    <property type="match status" value="1"/>
</dbReference>
<keyword evidence="4" id="KW-0597">Phosphoprotein</keyword>
<dbReference type="RefSeq" id="WP_169162497.1">
    <property type="nucleotide sequence ID" value="NZ_JABBFW010000020.1"/>
</dbReference>
<dbReference type="PROSITE" id="PS50839">
    <property type="entry name" value="CHASE"/>
    <property type="match status" value="1"/>
</dbReference>
<dbReference type="InterPro" id="IPR035965">
    <property type="entry name" value="PAS-like_dom_sf"/>
</dbReference>
<evidence type="ECO:0000259" key="17">
    <source>
        <dbReference type="PROSITE" id="PS50112"/>
    </source>
</evidence>
<evidence type="ECO:0000313" key="20">
    <source>
        <dbReference type="EMBL" id="NML17592.1"/>
    </source>
</evidence>
<evidence type="ECO:0000256" key="10">
    <source>
        <dbReference type="ARBA" id="ARBA00023012"/>
    </source>
</evidence>
<dbReference type="SMART" id="SM00086">
    <property type="entry name" value="PAC"/>
    <property type="match status" value="2"/>
</dbReference>
<evidence type="ECO:0000256" key="11">
    <source>
        <dbReference type="ARBA" id="ARBA00023026"/>
    </source>
</evidence>
<keyword evidence="8" id="KW-0418">Kinase</keyword>
<evidence type="ECO:0000256" key="9">
    <source>
        <dbReference type="ARBA" id="ARBA00022989"/>
    </source>
</evidence>
<keyword evidence="6" id="KW-0812">Transmembrane</keyword>
<dbReference type="Gene3D" id="3.30.565.10">
    <property type="entry name" value="Histidine kinase-like ATPase, C-terminal domain"/>
    <property type="match status" value="1"/>
</dbReference>
<feature type="coiled-coil region" evidence="15">
    <location>
        <begin position="462"/>
        <end position="489"/>
    </location>
</feature>
<evidence type="ECO:0000256" key="1">
    <source>
        <dbReference type="ARBA" id="ARBA00000085"/>
    </source>
</evidence>
<sequence>MKPNGTRLRSLSFWPAALLLPGLLAAIGGGLWQQRANEALVQERLQVLAARAADRVLRRMRLYEYGLRGAHGAVIAAGRDVEELSPEQFRRFGAAQDIRRQYPGVVGFGFARRVPAGREAVFLESLRRQGRPVRIQREQPHPGDRFIVQCIEPLEANAGALGHDIVSEPRRRQAVMAAIASAEPRMTAPVTLVQRPGEPRQAVLLYLAAYRSIGPPEAARRDELAFGVVTASLAMEAVLSNLEDDSGAFALALTDVTQPGAAERLYTAPAWRADAAAPVHPVVLDLYGRRWEVRVQALPPFEEALNLRSPALVAGAAALSALVLALLLAVRLRAVRDERTIQRQRALMAAVVHNAHDAIVSHTPEDLIQSWNPAAQRLLGWSADEAVGRHLTGLTVPPARREEALALLARAWRGEEVPPVDTVRLDREGRPVEVSVSVSPVRSDSMGRVVGAATTMRDMRAQRAAQARIVELNATLEQQVRQRTAALEQVAAREHAILVSAATAIVATDLAARIISFNPAAERMLRLPAARALGTSALALFDWQELLAHAPQLPSEMRRNAQQLPQELQQAMQREGGAGAAADEVRNEWSCVRADGTRFPALFNISVLRDGRDRPIGFLGVITDLSERQLLEETLRQRTHQAEAASRAKSAFLAHMSHEFRTPLNAVIGLSQLLRQRELPPEVSRFVGHIHQAGEQLLALTNDVLDLSRIESGAMQLEEAVFEPAALLDAVCALVRPQADAKGLELRLEADPALPARLLGDPLRIRQVLLNLLGNAVKFTPAGSVTLRATVAERDASHATLRLEVRDTGIGIAPEVQARIFEPFAQADSSTTRRFGGTGLGLSIVRRLVVMMDGVLDLHSTPGAGSAFGVTLTLRLPAN</sequence>